<dbReference type="GO" id="GO:0006357">
    <property type="term" value="P:regulation of transcription by RNA polymerase II"/>
    <property type="evidence" value="ECO:0007669"/>
    <property type="project" value="InterPro"/>
</dbReference>
<dbReference type="eggNOG" id="KOG0457">
    <property type="taxonomic scope" value="Eukaryota"/>
</dbReference>
<evidence type="ECO:0000256" key="4">
    <source>
        <dbReference type="ARBA" id="ARBA00022833"/>
    </source>
</evidence>
<dbReference type="PANTHER" id="PTHR12374">
    <property type="entry name" value="TRANSCRIPTIONAL ADAPTOR 2 ADA2 -RELATED"/>
    <property type="match status" value="1"/>
</dbReference>
<evidence type="ECO:0000256" key="1">
    <source>
        <dbReference type="ARBA" id="ARBA00004123"/>
    </source>
</evidence>
<dbReference type="InterPro" id="IPR007526">
    <property type="entry name" value="SWIRM"/>
</dbReference>
<evidence type="ECO:0000259" key="9">
    <source>
        <dbReference type="PROSITE" id="PS50090"/>
    </source>
</evidence>
<keyword evidence="7" id="KW-0539">Nucleus</keyword>
<evidence type="ECO:0000256" key="3">
    <source>
        <dbReference type="ARBA" id="ARBA00022771"/>
    </source>
</evidence>
<dbReference type="CDD" id="cd02335">
    <property type="entry name" value="ZZ_ADA2"/>
    <property type="match status" value="1"/>
</dbReference>
<dbReference type="GO" id="GO:0006338">
    <property type="term" value="P:chromatin remodeling"/>
    <property type="evidence" value="ECO:0007669"/>
    <property type="project" value="TreeGrafter"/>
</dbReference>
<dbReference type="SUPFAM" id="SSF57850">
    <property type="entry name" value="RING/U-box"/>
    <property type="match status" value="1"/>
</dbReference>
<feature type="domain" description="SWIRM" evidence="11">
    <location>
        <begin position="344"/>
        <end position="430"/>
    </location>
</feature>
<evidence type="ECO:0000313" key="13">
    <source>
        <dbReference type="EMBL" id="EIE22880.1"/>
    </source>
</evidence>
<evidence type="ECO:0000259" key="10">
    <source>
        <dbReference type="PROSITE" id="PS50135"/>
    </source>
</evidence>
<evidence type="ECO:0000256" key="7">
    <source>
        <dbReference type="ARBA" id="ARBA00023242"/>
    </source>
</evidence>
<evidence type="ECO:0000256" key="5">
    <source>
        <dbReference type="ARBA" id="ARBA00023015"/>
    </source>
</evidence>
<keyword evidence="5" id="KW-0805">Transcription regulation</keyword>
<feature type="domain" description="Myb-like" evidence="9">
    <location>
        <begin position="63"/>
        <end position="106"/>
    </location>
</feature>
<protein>
    <recommendedName>
        <fullName evidence="15">Transcriptional adapter</fullName>
    </recommendedName>
</protein>
<dbReference type="InterPro" id="IPR009057">
    <property type="entry name" value="Homeodomain-like_sf"/>
</dbReference>
<dbReference type="PROSITE" id="PS50135">
    <property type="entry name" value="ZF_ZZ_2"/>
    <property type="match status" value="1"/>
</dbReference>
<dbReference type="AlphaFoldDB" id="I0YWW1"/>
<keyword evidence="2" id="KW-0479">Metal-binding</keyword>
<reference evidence="13 14" key="1">
    <citation type="journal article" date="2012" name="Genome Biol.">
        <title>The genome of the polar eukaryotic microalga coccomyxa subellipsoidea reveals traits of cold adaptation.</title>
        <authorList>
            <person name="Blanc G."/>
            <person name="Agarkova I."/>
            <person name="Grimwood J."/>
            <person name="Kuo A."/>
            <person name="Brueggeman A."/>
            <person name="Dunigan D."/>
            <person name="Gurnon J."/>
            <person name="Ladunga I."/>
            <person name="Lindquist E."/>
            <person name="Lucas S."/>
            <person name="Pangilinan J."/>
            <person name="Proschold T."/>
            <person name="Salamov A."/>
            <person name="Schmutz J."/>
            <person name="Weeks D."/>
            <person name="Yamada T."/>
            <person name="Claverie J.M."/>
            <person name="Grigoriev I."/>
            <person name="Van Etten J."/>
            <person name="Lomsadze A."/>
            <person name="Borodovsky M."/>
        </authorList>
    </citation>
    <scope>NUCLEOTIDE SEQUENCE [LARGE SCALE GENOMIC DNA]</scope>
    <source>
        <strain evidence="13 14">C-169</strain>
    </source>
</reference>
<dbReference type="Gene3D" id="1.10.10.10">
    <property type="entry name" value="Winged helix-like DNA-binding domain superfamily/Winged helix DNA-binding domain"/>
    <property type="match status" value="1"/>
</dbReference>
<keyword evidence="6" id="KW-0804">Transcription</keyword>
<name>I0YWW1_COCSC</name>
<dbReference type="InterPro" id="IPR036388">
    <property type="entry name" value="WH-like_DNA-bd_sf"/>
</dbReference>
<dbReference type="GO" id="GO:0003713">
    <property type="term" value="F:transcription coactivator activity"/>
    <property type="evidence" value="ECO:0007669"/>
    <property type="project" value="InterPro"/>
</dbReference>
<dbReference type="InterPro" id="IPR041983">
    <property type="entry name" value="ADA2-like_ZZ"/>
</dbReference>
<proteinExistence type="predicted"/>
<keyword evidence="4" id="KW-0862">Zinc</keyword>
<comment type="caution">
    <text evidence="13">The sequence shown here is derived from an EMBL/GenBank/DDBJ whole genome shotgun (WGS) entry which is preliminary data.</text>
</comment>
<gene>
    <name evidence="13" type="ORF">COCSUDRAFT_1634</name>
</gene>
<dbReference type="GO" id="GO:0003682">
    <property type="term" value="F:chromatin binding"/>
    <property type="evidence" value="ECO:0007669"/>
    <property type="project" value="TreeGrafter"/>
</dbReference>
<dbReference type="InterPro" id="IPR001005">
    <property type="entry name" value="SANT/Myb"/>
</dbReference>
<evidence type="ECO:0000259" key="12">
    <source>
        <dbReference type="PROSITE" id="PS51293"/>
    </source>
</evidence>
<dbReference type="FunFam" id="1.10.10.60:FF:000115">
    <property type="entry name" value="Transcriptional adapter 2"/>
    <property type="match status" value="1"/>
</dbReference>
<dbReference type="KEGG" id="csl:COCSUDRAFT_1634"/>
<dbReference type="SMART" id="SM00291">
    <property type="entry name" value="ZnF_ZZ"/>
    <property type="match status" value="1"/>
</dbReference>
<dbReference type="GeneID" id="17040867"/>
<sequence>ALYHCNNCQKDISNTVRIKCAVCSDFDLCLECFSVGVQIHPHRNDHAYRVVDNLSFPLFHPDWGADEELLILEGVDMFGLGNWAAVAEHVGTKGAADCQQHYTSVYINSPAFPEPTPLASMANVNQLQSPMQHVYRSASQRGRANGPPNEFPLMLFAQVGPNQSELTGYNAKRHEFDPEFDQDAELLIAELEFQEEDSPEERAEKVRLVEVYNARLSGREERRAFIRDRGLLNVKRMQGAERRRTAYEREFHARLRPLARYQPQPDHEVFVEGLLLEARLRARLLELKEMRRAGVRTFTEAEVYEADRKRRALEERGARGDRLHARHPLRSDADDAAILAQLAAWRARRGVALDITALPGLDALSAKERELCASVRMLPGQYLSVKAAMLREAARRDGQHLPRSEARTMFRLEPSRALRVYDLLAAAGWL</sequence>
<dbReference type="InterPro" id="IPR016827">
    <property type="entry name" value="Ada2/TADA2"/>
</dbReference>
<dbReference type="PIRSF" id="PIRSF025024">
    <property type="entry name" value="Transcriptional_adaptor_2"/>
    <property type="match status" value="1"/>
</dbReference>
<dbReference type="FunFam" id="3.30.60.90:FF:000008">
    <property type="entry name" value="Transcriptional adapter 2"/>
    <property type="match status" value="1"/>
</dbReference>
<dbReference type="CDD" id="cd00167">
    <property type="entry name" value="SANT"/>
    <property type="match status" value="1"/>
</dbReference>
<dbReference type="Pfam" id="PF25299">
    <property type="entry name" value="ZZ_ADA2"/>
    <property type="match status" value="1"/>
</dbReference>
<dbReference type="OrthoDB" id="270417at2759"/>
<evidence type="ECO:0000256" key="2">
    <source>
        <dbReference type="ARBA" id="ARBA00022723"/>
    </source>
</evidence>
<evidence type="ECO:0000259" key="11">
    <source>
        <dbReference type="PROSITE" id="PS50934"/>
    </source>
</evidence>
<dbReference type="Pfam" id="PF00249">
    <property type="entry name" value="Myb_DNA-binding"/>
    <property type="match status" value="1"/>
</dbReference>
<dbReference type="InterPro" id="IPR043145">
    <property type="entry name" value="Znf_ZZ_sf"/>
</dbReference>
<evidence type="ECO:0000256" key="6">
    <source>
        <dbReference type="ARBA" id="ARBA00023163"/>
    </source>
</evidence>
<dbReference type="Pfam" id="PF22941">
    <property type="entry name" value="TADA2A-like_3rd"/>
    <property type="match status" value="1"/>
</dbReference>
<dbReference type="STRING" id="574566.I0YWW1"/>
<dbReference type="PANTHER" id="PTHR12374:SF20">
    <property type="entry name" value="TRANSCRIPTIONAL ADAPTER 2-ALPHA"/>
    <property type="match status" value="1"/>
</dbReference>
<feature type="domain" description="SANT" evidence="12">
    <location>
        <begin position="58"/>
        <end position="110"/>
    </location>
</feature>
<dbReference type="Gene3D" id="1.10.10.60">
    <property type="entry name" value="Homeodomain-like"/>
    <property type="match status" value="1"/>
</dbReference>
<keyword evidence="3 8" id="KW-0863">Zinc-finger</keyword>
<dbReference type="PROSITE" id="PS50934">
    <property type="entry name" value="SWIRM"/>
    <property type="match status" value="1"/>
</dbReference>
<dbReference type="PROSITE" id="PS51293">
    <property type="entry name" value="SANT"/>
    <property type="match status" value="1"/>
</dbReference>
<dbReference type="InterPro" id="IPR000433">
    <property type="entry name" value="Znf_ZZ"/>
</dbReference>
<evidence type="ECO:0008006" key="15">
    <source>
        <dbReference type="Google" id="ProtNLM"/>
    </source>
</evidence>
<dbReference type="SUPFAM" id="SSF46689">
    <property type="entry name" value="Homeodomain-like"/>
    <property type="match status" value="2"/>
</dbReference>
<feature type="domain" description="ZZ-type" evidence="10">
    <location>
        <begin position="1"/>
        <end position="56"/>
    </location>
</feature>
<dbReference type="PROSITE" id="PS50090">
    <property type="entry name" value="MYB_LIKE"/>
    <property type="match status" value="1"/>
</dbReference>
<dbReference type="GO" id="GO:0008270">
    <property type="term" value="F:zinc ion binding"/>
    <property type="evidence" value="ECO:0007669"/>
    <property type="project" value="UniProtKB-KW"/>
</dbReference>
<feature type="non-terminal residue" evidence="13">
    <location>
        <position position="430"/>
    </location>
</feature>
<dbReference type="GO" id="GO:0005634">
    <property type="term" value="C:nucleus"/>
    <property type="evidence" value="ECO:0007669"/>
    <property type="project" value="UniProtKB-SubCell"/>
</dbReference>
<dbReference type="InterPro" id="IPR017884">
    <property type="entry name" value="SANT_dom"/>
</dbReference>
<dbReference type="SMART" id="SM00717">
    <property type="entry name" value="SANT"/>
    <property type="match status" value="1"/>
</dbReference>
<dbReference type="FunFam" id="1.10.10.10:FF:000087">
    <property type="entry name" value="Transcriptional adapter 2"/>
    <property type="match status" value="1"/>
</dbReference>
<evidence type="ECO:0000256" key="8">
    <source>
        <dbReference type="PROSITE-ProRule" id="PRU00228"/>
    </source>
</evidence>
<comment type="subcellular location">
    <subcellularLocation>
        <location evidence="1">Nucleus</location>
    </subcellularLocation>
</comment>
<dbReference type="PROSITE" id="PS01357">
    <property type="entry name" value="ZF_ZZ_1"/>
    <property type="match status" value="1"/>
</dbReference>
<dbReference type="Proteomes" id="UP000007264">
    <property type="component" value="Unassembled WGS sequence"/>
</dbReference>
<keyword evidence="14" id="KW-1185">Reference proteome</keyword>
<accession>I0YWW1</accession>
<dbReference type="Gene3D" id="3.30.60.90">
    <property type="match status" value="1"/>
</dbReference>
<dbReference type="RefSeq" id="XP_005647424.1">
    <property type="nucleotide sequence ID" value="XM_005647367.1"/>
</dbReference>
<evidence type="ECO:0000313" key="14">
    <source>
        <dbReference type="Proteomes" id="UP000007264"/>
    </source>
</evidence>
<dbReference type="EMBL" id="AGSI01000009">
    <property type="protein sequence ID" value="EIE22880.1"/>
    <property type="molecule type" value="Genomic_DNA"/>
</dbReference>
<feature type="non-terminal residue" evidence="13">
    <location>
        <position position="1"/>
    </location>
</feature>
<organism evidence="13 14">
    <name type="scientific">Coccomyxa subellipsoidea (strain C-169)</name>
    <name type="common">Green microalga</name>
    <dbReference type="NCBI Taxonomy" id="574566"/>
    <lineage>
        <taxon>Eukaryota</taxon>
        <taxon>Viridiplantae</taxon>
        <taxon>Chlorophyta</taxon>
        <taxon>core chlorophytes</taxon>
        <taxon>Trebouxiophyceae</taxon>
        <taxon>Trebouxiophyceae incertae sedis</taxon>
        <taxon>Coccomyxaceae</taxon>
        <taxon>Coccomyxa</taxon>
        <taxon>Coccomyxa subellipsoidea</taxon>
    </lineage>
</organism>
<dbReference type="InterPro" id="IPR055141">
    <property type="entry name" value="TADA2A_B-like_dom"/>
</dbReference>